<dbReference type="Gene3D" id="1.10.8.430">
    <property type="entry name" value="Helical domain of apoptotic protease-activating factors"/>
    <property type="match status" value="1"/>
</dbReference>
<dbReference type="GO" id="GO:0098542">
    <property type="term" value="P:defense response to other organism"/>
    <property type="evidence" value="ECO:0007669"/>
    <property type="project" value="TreeGrafter"/>
</dbReference>
<organism evidence="6 7">
    <name type="scientific">Arachis hypogaea</name>
    <name type="common">Peanut</name>
    <dbReference type="NCBI Taxonomy" id="3818"/>
    <lineage>
        <taxon>Eukaryota</taxon>
        <taxon>Viridiplantae</taxon>
        <taxon>Streptophyta</taxon>
        <taxon>Embryophyta</taxon>
        <taxon>Tracheophyta</taxon>
        <taxon>Spermatophyta</taxon>
        <taxon>Magnoliopsida</taxon>
        <taxon>eudicotyledons</taxon>
        <taxon>Gunneridae</taxon>
        <taxon>Pentapetalae</taxon>
        <taxon>rosids</taxon>
        <taxon>fabids</taxon>
        <taxon>Fabales</taxon>
        <taxon>Fabaceae</taxon>
        <taxon>Papilionoideae</taxon>
        <taxon>50 kb inversion clade</taxon>
        <taxon>dalbergioids sensu lato</taxon>
        <taxon>Dalbergieae</taxon>
        <taxon>Pterocarpus clade</taxon>
        <taxon>Arachis</taxon>
    </lineage>
</organism>
<dbReference type="STRING" id="3818.A0A445BMS1"/>
<dbReference type="InterPro" id="IPR058922">
    <property type="entry name" value="WHD_DRP"/>
</dbReference>
<dbReference type="Pfam" id="PF00931">
    <property type="entry name" value="NB-ARC"/>
    <property type="match status" value="1"/>
</dbReference>
<dbReference type="Gene3D" id="3.80.10.10">
    <property type="entry name" value="Ribonuclease Inhibitor"/>
    <property type="match status" value="1"/>
</dbReference>
<dbReference type="Pfam" id="PF23559">
    <property type="entry name" value="WHD_DRP"/>
    <property type="match status" value="1"/>
</dbReference>
<dbReference type="InterPro" id="IPR044974">
    <property type="entry name" value="Disease_R_plants"/>
</dbReference>
<protein>
    <submittedName>
        <fullName evidence="6">Uncharacterized protein</fullName>
    </submittedName>
</protein>
<keyword evidence="2" id="KW-0611">Plant defense</keyword>
<name>A0A445BMS1_ARAHY</name>
<proteinExistence type="predicted"/>
<keyword evidence="1" id="KW-0677">Repeat</keyword>
<dbReference type="Gene3D" id="1.10.10.10">
    <property type="entry name" value="Winged helix-like DNA-binding domain superfamily/Winged helix DNA-binding domain"/>
    <property type="match status" value="1"/>
</dbReference>
<dbReference type="PANTHER" id="PTHR23155:SF955">
    <property type="entry name" value="AAA+ ATPASE DOMAIN-CONTAINING PROTEIN"/>
    <property type="match status" value="1"/>
</dbReference>
<evidence type="ECO:0000259" key="3">
    <source>
        <dbReference type="Pfam" id="PF00931"/>
    </source>
</evidence>
<dbReference type="InterPro" id="IPR036388">
    <property type="entry name" value="WH-like_DNA-bd_sf"/>
</dbReference>
<feature type="domain" description="Disease resistance protein winged helix" evidence="4">
    <location>
        <begin position="416"/>
        <end position="489"/>
    </location>
</feature>
<dbReference type="InterPro" id="IPR055414">
    <property type="entry name" value="LRR_R13L4/SHOC2-like"/>
</dbReference>
<feature type="domain" description="Disease resistance R13L4/SHOC-2-like LRR" evidence="5">
    <location>
        <begin position="560"/>
        <end position="862"/>
    </location>
</feature>
<gene>
    <name evidence="6" type="ORF">Ahy_A09g045606</name>
</gene>
<dbReference type="AlphaFoldDB" id="A0A445BMS1"/>
<evidence type="ECO:0000259" key="4">
    <source>
        <dbReference type="Pfam" id="PF23559"/>
    </source>
</evidence>
<evidence type="ECO:0000313" key="6">
    <source>
        <dbReference type="EMBL" id="RYR39962.1"/>
    </source>
</evidence>
<dbReference type="PANTHER" id="PTHR23155">
    <property type="entry name" value="DISEASE RESISTANCE PROTEIN RP"/>
    <property type="match status" value="1"/>
</dbReference>
<dbReference type="SUPFAM" id="SSF52540">
    <property type="entry name" value="P-loop containing nucleoside triphosphate hydrolases"/>
    <property type="match status" value="1"/>
</dbReference>
<evidence type="ECO:0000256" key="2">
    <source>
        <dbReference type="ARBA" id="ARBA00022821"/>
    </source>
</evidence>
<feature type="domain" description="NB-ARC" evidence="3">
    <location>
        <begin position="172"/>
        <end position="331"/>
    </location>
</feature>
<dbReference type="Pfam" id="PF23598">
    <property type="entry name" value="LRR_14"/>
    <property type="match status" value="1"/>
</dbReference>
<keyword evidence="7" id="KW-1185">Reference proteome</keyword>
<dbReference type="GO" id="GO:0043531">
    <property type="term" value="F:ADP binding"/>
    <property type="evidence" value="ECO:0007669"/>
    <property type="project" value="InterPro"/>
</dbReference>
<accession>A0A445BMS1</accession>
<evidence type="ECO:0000259" key="5">
    <source>
        <dbReference type="Pfam" id="PF23598"/>
    </source>
</evidence>
<dbReference type="Gene3D" id="3.40.50.300">
    <property type="entry name" value="P-loop containing nucleotide triphosphate hydrolases"/>
    <property type="match status" value="1"/>
</dbReference>
<dbReference type="PRINTS" id="PR00364">
    <property type="entry name" value="DISEASERSIST"/>
</dbReference>
<sequence length="893" mass="102935">MFKKYFNGIPIKTTQFEEDMERIVDEFHNLLDTKSKWKFDFIDSDAMESELPFQNADDDEITSTVNSIRIKLDQSGSKQEPMNSLYHQLEEMNKELRGRREETAVRKACLEHLKSISQEVDQSVSNFLKEKMNNPELQQILKATDLLQKIVKNCYTKRQNSPSIPATKNVAKELVSKLTTSSGNLLTLSIVGMKGVGKTTLAKAIFYNKDVINYFPVRVWVADGTTSKVKVLLMKQDGTIDHQALSITEVRDHLKGKRGLIVLDNISKKDDFDKYKKELISETGMTNRSRILLTTPLNNIASYADTCGGPHQIRLMTKDESWALFQKVTMTVKPKENSQEEKLAKKVVGRCGGLPLLIVSIGFLLSVKGSITEDNLRPLLRQINHGHQNIRWLQAWVNTNQELNETLSDCLYYMTLFPADFEIPVRRLVNLWIEEGLVKQRDDNQETLEATAETYLENLNKCNMIQAVALKSNGKIKTYRLPSMLREIILADKTSHSQYSGTHVERRFAYRFDDRGLDANAANVFSKKKIPLSVFFFDKREGCKPGEHIGRILSTGIANEQFMEISVLDLERVFRPQLPDTLGMLIHLKYLGLRWTYLEEFPTFICKLENLETLDVKHTCIRVFPSFIWKLKKLKNLYLNQDYRSRLEGRPSGNFQHNLYRLWGVFIYGRCPLLFDFQRLKNLGKLKLAFQLKAEEQDTLAKKIVQLNQLESLRLRSVNEMGEPEKLILRDISKLEKLASLQLYGKLENGLRMNHLPQNLINLTLSASKLQDSQDPMQLLQSLEKLESLCFYADSYHGKSMLCNPGSFPKLLVLRFWNLRNLEEWNVKEGAMPSLREFEARSCEKLAVPTGLKYLGNIQLIKLHKMSNTFMREILSSYKKKILSPDVRISPFK</sequence>
<dbReference type="InterPro" id="IPR032675">
    <property type="entry name" value="LRR_dom_sf"/>
</dbReference>
<dbReference type="InterPro" id="IPR042197">
    <property type="entry name" value="Apaf_helical"/>
</dbReference>
<comment type="caution">
    <text evidence="6">The sequence shown here is derived from an EMBL/GenBank/DDBJ whole genome shotgun (WGS) entry which is preliminary data.</text>
</comment>
<evidence type="ECO:0000313" key="7">
    <source>
        <dbReference type="Proteomes" id="UP000289738"/>
    </source>
</evidence>
<dbReference type="SUPFAM" id="SSF52058">
    <property type="entry name" value="L domain-like"/>
    <property type="match status" value="1"/>
</dbReference>
<evidence type="ECO:0000256" key="1">
    <source>
        <dbReference type="ARBA" id="ARBA00022737"/>
    </source>
</evidence>
<dbReference type="InterPro" id="IPR027417">
    <property type="entry name" value="P-loop_NTPase"/>
</dbReference>
<dbReference type="EMBL" id="SDMP01000009">
    <property type="protein sequence ID" value="RYR39962.1"/>
    <property type="molecule type" value="Genomic_DNA"/>
</dbReference>
<dbReference type="InterPro" id="IPR002182">
    <property type="entry name" value="NB-ARC"/>
</dbReference>
<dbReference type="Proteomes" id="UP000289738">
    <property type="component" value="Chromosome A09"/>
</dbReference>
<reference evidence="6 7" key="1">
    <citation type="submission" date="2019-01" db="EMBL/GenBank/DDBJ databases">
        <title>Sequencing of cultivated peanut Arachis hypogaea provides insights into genome evolution and oil improvement.</title>
        <authorList>
            <person name="Chen X."/>
        </authorList>
    </citation>
    <scope>NUCLEOTIDE SEQUENCE [LARGE SCALE GENOMIC DNA]</scope>
    <source>
        <strain evidence="7">cv. Fuhuasheng</strain>
        <tissue evidence="6">Leaves</tissue>
    </source>
</reference>